<organism evidence="1 2">
    <name type="scientific">Sphingobium subterraneum</name>
    <dbReference type="NCBI Taxonomy" id="627688"/>
    <lineage>
        <taxon>Bacteria</taxon>
        <taxon>Pseudomonadati</taxon>
        <taxon>Pseudomonadota</taxon>
        <taxon>Alphaproteobacteria</taxon>
        <taxon>Sphingomonadales</taxon>
        <taxon>Sphingomonadaceae</taxon>
        <taxon>Sphingobium</taxon>
    </lineage>
</organism>
<evidence type="ECO:0000313" key="1">
    <source>
        <dbReference type="EMBL" id="MBB6124515.1"/>
    </source>
</evidence>
<evidence type="ECO:0000313" key="2">
    <source>
        <dbReference type="Proteomes" id="UP000552700"/>
    </source>
</evidence>
<keyword evidence="2" id="KW-1185">Reference proteome</keyword>
<reference evidence="1 2" key="1">
    <citation type="submission" date="2020-08" db="EMBL/GenBank/DDBJ databases">
        <title>Genomic Encyclopedia of Type Strains, Phase IV (KMG-IV): sequencing the most valuable type-strain genomes for metagenomic binning, comparative biology and taxonomic classification.</title>
        <authorList>
            <person name="Goeker M."/>
        </authorList>
    </citation>
    <scope>NUCLEOTIDE SEQUENCE [LARGE SCALE GENOMIC DNA]</scope>
    <source>
        <strain evidence="1 2">DSM 102255</strain>
    </source>
</reference>
<dbReference type="Proteomes" id="UP000552700">
    <property type="component" value="Unassembled WGS sequence"/>
</dbReference>
<sequence>MSFVLMQHGKPVGMAATLADIVAAAQTHRITLPERSASAGEVLRGQDGTPDPVHILAHVVAPPHGDMIEVASLAGSFNPLIAQQMMVGKRR</sequence>
<proteinExistence type="predicted"/>
<protein>
    <submittedName>
        <fullName evidence="1">Uncharacterized protein</fullName>
    </submittedName>
</protein>
<name>A0A841J7L1_9SPHN</name>
<comment type="caution">
    <text evidence="1">The sequence shown here is derived from an EMBL/GenBank/DDBJ whole genome shotgun (WGS) entry which is preliminary data.</text>
</comment>
<dbReference type="EMBL" id="JACIJP010000003">
    <property type="protein sequence ID" value="MBB6124515.1"/>
    <property type="molecule type" value="Genomic_DNA"/>
</dbReference>
<gene>
    <name evidence="1" type="ORF">FHS92_002260</name>
</gene>
<accession>A0A841J7L1</accession>
<dbReference type="RefSeq" id="WP_184080649.1">
    <property type="nucleotide sequence ID" value="NZ_JACIJP010000003.1"/>
</dbReference>
<dbReference type="AlphaFoldDB" id="A0A841J7L1"/>